<evidence type="ECO:0000256" key="1">
    <source>
        <dbReference type="ARBA" id="ARBA00004651"/>
    </source>
</evidence>
<dbReference type="InterPro" id="IPR036259">
    <property type="entry name" value="MFS_trans_sf"/>
</dbReference>
<dbReference type="InterPro" id="IPR011701">
    <property type="entry name" value="MFS"/>
</dbReference>
<feature type="transmembrane region" description="Helical" evidence="2">
    <location>
        <begin position="364"/>
        <end position="382"/>
    </location>
</feature>
<evidence type="ECO:0000313" key="3">
    <source>
        <dbReference type="EMBL" id="TCT15444.1"/>
    </source>
</evidence>
<feature type="transmembrane region" description="Helical" evidence="2">
    <location>
        <begin position="341"/>
        <end position="358"/>
    </location>
</feature>
<name>A0A4R3MN42_9FIRM</name>
<evidence type="ECO:0000313" key="4">
    <source>
        <dbReference type="Proteomes" id="UP000294902"/>
    </source>
</evidence>
<feature type="transmembrane region" description="Helical" evidence="2">
    <location>
        <begin position="293"/>
        <end position="320"/>
    </location>
</feature>
<dbReference type="Proteomes" id="UP000294902">
    <property type="component" value="Unassembled WGS sequence"/>
</dbReference>
<keyword evidence="4" id="KW-1185">Reference proteome</keyword>
<feature type="transmembrane region" description="Helical" evidence="2">
    <location>
        <begin position="69"/>
        <end position="88"/>
    </location>
</feature>
<organism evidence="3 4">
    <name type="scientific">Natranaerovirga pectinivora</name>
    <dbReference type="NCBI Taxonomy" id="682400"/>
    <lineage>
        <taxon>Bacteria</taxon>
        <taxon>Bacillati</taxon>
        <taxon>Bacillota</taxon>
        <taxon>Clostridia</taxon>
        <taxon>Lachnospirales</taxon>
        <taxon>Natranaerovirgaceae</taxon>
        <taxon>Natranaerovirga</taxon>
    </lineage>
</organism>
<comment type="caution">
    <text evidence="3">The sequence shown here is derived from an EMBL/GenBank/DDBJ whole genome shotgun (WGS) entry which is preliminary data.</text>
</comment>
<dbReference type="GO" id="GO:0005886">
    <property type="term" value="C:plasma membrane"/>
    <property type="evidence" value="ECO:0007669"/>
    <property type="project" value="UniProtKB-SubCell"/>
</dbReference>
<dbReference type="RefSeq" id="WP_132251148.1">
    <property type="nucleotide sequence ID" value="NZ_SMAL01000003.1"/>
</dbReference>
<comment type="subcellular location">
    <subcellularLocation>
        <location evidence="1">Cell membrane</location>
        <topology evidence="1">Multi-pass membrane protein</topology>
    </subcellularLocation>
</comment>
<accession>A0A4R3MN42</accession>
<feature type="transmembrane region" description="Helical" evidence="2">
    <location>
        <begin position="133"/>
        <end position="153"/>
    </location>
</feature>
<keyword evidence="2" id="KW-1133">Transmembrane helix</keyword>
<feature type="transmembrane region" description="Helical" evidence="2">
    <location>
        <begin position="7"/>
        <end position="31"/>
    </location>
</feature>
<feature type="transmembrane region" description="Helical" evidence="2">
    <location>
        <begin position="37"/>
        <end position="57"/>
    </location>
</feature>
<dbReference type="GO" id="GO:0022857">
    <property type="term" value="F:transmembrane transporter activity"/>
    <property type="evidence" value="ECO:0007669"/>
    <property type="project" value="InterPro"/>
</dbReference>
<reference evidence="3 4" key="1">
    <citation type="submission" date="2019-03" db="EMBL/GenBank/DDBJ databases">
        <title>Genomic Encyclopedia of Type Strains, Phase IV (KMG-IV): sequencing the most valuable type-strain genomes for metagenomic binning, comparative biology and taxonomic classification.</title>
        <authorList>
            <person name="Goeker M."/>
        </authorList>
    </citation>
    <scope>NUCLEOTIDE SEQUENCE [LARGE SCALE GENOMIC DNA]</scope>
    <source>
        <strain evidence="3 4">DSM 24629</strain>
    </source>
</reference>
<dbReference type="OrthoDB" id="102502at2"/>
<protein>
    <submittedName>
        <fullName evidence="3">YQGE family putative transporter</fullName>
    </submittedName>
</protein>
<proteinExistence type="predicted"/>
<dbReference type="Gene3D" id="1.20.1250.20">
    <property type="entry name" value="MFS general substrate transporter like domains"/>
    <property type="match status" value="1"/>
</dbReference>
<keyword evidence="2" id="KW-0472">Membrane</keyword>
<keyword evidence="2" id="KW-0812">Transmembrane</keyword>
<dbReference type="PANTHER" id="PTHR23526:SF2">
    <property type="entry name" value="MAJOR FACILITATOR SUPERFAMILY (MFS) PROFILE DOMAIN-CONTAINING PROTEIN"/>
    <property type="match status" value="1"/>
</dbReference>
<feature type="transmembrane region" description="Helical" evidence="2">
    <location>
        <begin position="94"/>
        <end position="113"/>
    </location>
</feature>
<feature type="transmembrane region" description="Helical" evidence="2">
    <location>
        <begin position="268"/>
        <end position="287"/>
    </location>
</feature>
<evidence type="ECO:0000256" key="2">
    <source>
        <dbReference type="SAM" id="Phobius"/>
    </source>
</evidence>
<dbReference type="InterPro" id="IPR052528">
    <property type="entry name" value="Sugar_transport-like"/>
</dbReference>
<dbReference type="Pfam" id="PF07690">
    <property type="entry name" value="MFS_1"/>
    <property type="match status" value="1"/>
</dbReference>
<dbReference type="PANTHER" id="PTHR23526">
    <property type="entry name" value="INTEGRAL MEMBRANE TRANSPORT PROTEIN-RELATED"/>
    <property type="match status" value="1"/>
</dbReference>
<dbReference type="AlphaFoldDB" id="A0A4R3MN42"/>
<feature type="transmembrane region" description="Helical" evidence="2">
    <location>
        <begin position="212"/>
        <end position="231"/>
    </location>
</feature>
<dbReference type="EMBL" id="SMAL01000003">
    <property type="protein sequence ID" value="TCT15444.1"/>
    <property type="molecule type" value="Genomic_DNA"/>
</dbReference>
<dbReference type="SUPFAM" id="SSF103473">
    <property type="entry name" value="MFS general substrate transporter"/>
    <property type="match status" value="1"/>
</dbReference>
<feature type="transmembrane region" description="Helical" evidence="2">
    <location>
        <begin position="237"/>
        <end position="256"/>
    </location>
</feature>
<gene>
    <name evidence="3" type="ORF">EDC18_103149</name>
</gene>
<feature type="transmembrane region" description="Helical" evidence="2">
    <location>
        <begin position="159"/>
        <end position="183"/>
    </location>
</feature>
<sequence length="396" mass="45000">MSKKVIILLVISGLFTLAMGLSNVFVNIFLWKKTNDFVLVAIYNLMHYIFAPVSFILAGWLSKRKNGTWPLRIGISLFILFFILILLFKHDVPNYASLFGILFGLAAGFYWLAFHTLSFDFTSPSNRDTFNGLNGAIAGISSAIAPFSAAFIIDRSEEFIGYSIIFGISLTLFCLLIIISFFFTTEHYGDTLDFKKILSNDNKDWTHIRKSITLWGLRDVVILFLISILIFKTTNSILSLGKLSLFAHILSSLAFVAEQKLIKPKRRWFSFHTGALFLLFSVLGLVFDINMTFIIVFIVIDAISMPFFTVPVVSATFNIIDQSKERSYRTEYIIRREINLCLGRVLSATTLILLLTFISNDRVLNYFLLFIGSAPVLALIFLRKLTIWDRTAKAQK</sequence>